<gene>
    <name evidence="2" type="ORF">ACH4WX_26185</name>
</gene>
<dbReference type="EMBL" id="JBIRUQ010000007">
    <property type="protein sequence ID" value="MFI1464228.1"/>
    <property type="molecule type" value="Genomic_DNA"/>
</dbReference>
<sequence>MNAARAGRWAVALGIVGAAAACASAEPAPPPELGTEFTLSGGDTAVLEAGRVTVHFRDVPEDSRCPAEVNCVWEGDATVLTEVTVDGTQTAHELHSNPQFPTDVLTGGYRIALRSIAPQGSTSEIPLPNYRVNLLVTRE</sequence>
<comment type="caution">
    <text evidence="2">The sequence shown here is derived from an EMBL/GenBank/DDBJ whole genome shotgun (WGS) entry which is preliminary data.</text>
</comment>
<feature type="chain" id="PRO_5045223453" description="Lipoprotein" evidence="1">
    <location>
        <begin position="26"/>
        <end position="139"/>
    </location>
</feature>
<evidence type="ECO:0000313" key="2">
    <source>
        <dbReference type="EMBL" id="MFI1464228.1"/>
    </source>
</evidence>
<dbReference type="GeneID" id="93508451"/>
<keyword evidence="1" id="KW-0732">Signal</keyword>
<accession>A0ABW7TVI5</accession>
<evidence type="ECO:0008006" key="4">
    <source>
        <dbReference type="Google" id="ProtNLM"/>
    </source>
</evidence>
<dbReference type="Proteomes" id="UP001611263">
    <property type="component" value="Unassembled WGS sequence"/>
</dbReference>
<evidence type="ECO:0000313" key="3">
    <source>
        <dbReference type="Proteomes" id="UP001611263"/>
    </source>
</evidence>
<protein>
    <recommendedName>
        <fullName evidence="4">Lipoprotein</fullName>
    </recommendedName>
</protein>
<dbReference type="RefSeq" id="WP_033245659.1">
    <property type="nucleotide sequence ID" value="NZ_JBIRUQ010000007.1"/>
</dbReference>
<organism evidence="2 3">
    <name type="scientific">Nocardia carnea</name>
    <dbReference type="NCBI Taxonomy" id="37328"/>
    <lineage>
        <taxon>Bacteria</taxon>
        <taxon>Bacillati</taxon>
        <taxon>Actinomycetota</taxon>
        <taxon>Actinomycetes</taxon>
        <taxon>Mycobacteriales</taxon>
        <taxon>Nocardiaceae</taxon>
        <taxon>Nocardia</taxon>
    </lineage>
</organism>
<dbReference type="PROSITE" id="PS51257">
    <property type="entry name" value="PROKAR_LIPOPROTEIN"/>
    <property type="match status" value="1"/>
</dbReference>
<proteinExistence type="predicted"/>
<name>A0ABW7TVI5_9NOCA</name>
<feature type="signal peptide" evidence="1">
    <location>
        <begin position="1"/>
        <end position="25"/>
    </location>
</feature>
<reference evidence="2 3" key="1">
    <citation type="submission" date="2024-10" db="EMBL/GenBank/DDBJ databases">
        <title>The Natural Products Discovery Center: Release of the First 8490 Sequenced Strains for Exploring Actinobacteria Biosynthetic Diversity.</title>
        <authorList>
            <person name="Kalkreuter E."/>
            <person name="Kautsar S.A."/>
            <person name="Yang D."/>
            <person name="Bader C.D."/>
            <person name="Teijaro C.N."/>
            <person name="Fluegel L."/>
            <person name="Davis C.M."/>
            <person name="Simpson J.R."/>
            <person name="Lauterbach L."/>
            <person name="Steele A.D."/>
            <person name="Gui C."/>
            <person name="Meng S."/>
            <person name="Li G."/>
            <person name="Viehrig K."/>
            <person name="Ye F."/>
            <person name="Su P."/>
            <person name="Kiefer A.F."/>
            <person name="Nichols A."/>
            <person name="Cepeda A.J."/>
            <person name="Yan W."/>
            <person name="Fan B."/>
            <person name="Jiang Y."/>
            <person name="Adhikari A."/>
            <person name="Zheng C.-J."/>
            <person name="Schuster L."/>
            <person name="Cowan T.M."/>
            <person name="Smanski M.J."/>
            <person name="Chevrette M.G."/>
            <person name="De Carvalho L.P.S."/>
            <person name="Shen B."/>
        </authorList>
    </citation>
    <scope>NUCLEOTIDE SEQUENCE [LARGE SCALE GENOMIC DNA]</scope>
    <source>
        <strain evidence="2 3">NPDC020568</strain>
    </source>
</reference>
<keyword evidence="3" id="KW-1185">Reference proteome</keyword>
<evidence type="ECO:0000256" key="1">
    <source>
        <dbReference type="SAM" id="SignalP"/>
    </source>
</evidence>